<evidence type="ECO:0000256" key="1">
    <source>
        <dbReference type="ARBA" id="ARBA00023015"/>
    </source>
</evidence>
<dbReference type="InterPro" id="IPR036390">
    <property type="entry name" value="WH_DNA-bd_sf"/>
</dbReference>
<reference evidence="5 6" key="1">
    <citation type="submission" date="2019-06" db="EMBL/GenBank/DDBJ databases">
        <title>Sequencing the genomes of 1000 actinobacteria strains.</title>
        <authorList>
            <person name="Klenk H.-P."/>
        </authorList>
    </citation>
    <scope>NUCLEOTIDE SEQUENCE [LARGE SCALE GENOMIC DNA]</scope>
    <source>
        <strain evidence="5 6">DSM 18031</strain>
    </source>
</reference>
<dbReference type="AlphaFoldDB" id="A0A543I3T9"/>
<keyword evidence="6" id="KW-1185">Reference proteome</keyword>
<accession>A0A543I3T9</accession>
<keyword evidence="3" id="KW-0804">Transcription</keyword>
<dbReference type="CDD" id="cd07377">
    <property type="entry name" value="WHTH_GntR"/>
    <property type="match status" value="1"/>
</dbReference>
<dbReference type="Pfam" id="PF00392">
    <property type="entry name" value="GntR"/>
    <property type="match status" value="1"/>
</dbReference>
<dbReference type="GO" id="GO:0003677">
    <property type="term" value="F:DNA binding"/>
    <property type="evidence" value="ECO:0007669"/>
    <property type="project" value="UniProtKB-KW"/>
</dbReference>
<keyword evidence="1" id="KW-0805">Transcription regulation</keyword>
<dbReference type="Proteomes" id="UP000318331">
    <property type="component" value="Unassembled WGS sequence"/>
</dbReference>
<proteinExistence type="predicted"/>
<dbReference type="Gene3D" id="1.10.10.10">
    <property type="entry name" value="Winged helix-like DNA-binding domain superfamily/Winged helix DNA-binding domain"/>
    <property type="match status" value="1"/>
</dbReference>
<organism evidence="5 6">
    <name type="scientific">Klugiella xanthotipulae</name>
    <dbReference type="NCBI Taxonomy" id="244735"/>
    <lineage>
        <taxon>Bacteria</taxon>
        <taxon>Bacillati</taxon>
        <taxon>Actinomycetota</taxon>
        <taxon>Actinomycetes</taxon>
        <taxon>Micrococcales</taxon>
        <taxon>Microbacteriaceae</taxon>
        <taxon>Klugiella</taxon>
    </lineage>
</organism>
<evidence type="ECO:0000256" key="2">
    <source>
        <dbReference type="ARBA" id="ARBA00023125"/>
    </source>
</evidence>
<evidence type="ECO:0000313" key="6">
    <source>
        <dbReference type="Proteomes" id="UP000318331"/>
    </source>
</evidence>
<dbReference type="OrthoDB" id="3192286at2"/>
<comment type="caution">
    <text evidence="5">The sequence shown here is derived from an EMBL/GenBank/DDBJ whole genome shotgun (WGS) entry which is preliminary data.</text>
</comment>
<protein>
    <submittedName>
        <fullName evidence="5">GntR family transcriptional regulator</fullName>
    </submittedName>
</protein>
<evidence type="ECO:0000259" key="4">
    <source>
        <dbReference type="PROSITE" id="PS50949"/>
    </source>
</evidence>
<name>A0A543I3T9_9MICO</name>
<dbReference type="PROSITE" id="PS50949">
    <property type="entry name" value="HTH_GNTR"/>
    <property type="match status" value="1"/>
</dbReference>
<dbReference type="PANTHER" id="PTHR38445">
    <property type="entry name" value="HTH-TYPE TRANSCRIPTIONAL REPRESSOR YTRA"/>
    <property type="match status" value="1"/>
</dbReference>
<evidence type="ECO:0000256" key="3">
    <source>
        <dbReference type="ARBA" id="ARBA00023163"/>
    </source>
</evidence>
<dbReference type="EMBL" id="VFPN01000001">
    <property type="protein sequence ID" value="TQM65266.1"/>
    <property type="molecule type" value="Genomic_DNA"/>
</dbReference>
<sequence length="116" mass="12559">MLITIDETNDSPLFEQIAAAVRTGIVTGTIRRGDRMPTAKDLCASLAVNRNTVLHAYQMLRDEGLVELRRGRGATVTAQADNLVQLSVAVNNLVTEARELGISPEILSRLVKESSA</sequence>
<dbReference type="InterPro" id="IPR000524">
    <property type="entry name" value="Tscrpt_reg_HTH_GntR"/>
</dbReference>
<keyword evidence="2" id="KW-0238">DNA-binding</keyword>
<dbReference type="PRINTS" id="PR00035">
    <property type="entry name" value="HTHGNTR"/>
</dbReference>
<dbReference type="GO" id="GO:0003700">
    <property type="term" value="F:DNA-binding transcription factor activity"/>
    <property type="evidence" value="ECO:0007669"/>
    <property type="project" value="InterPro"/>
</dbReference>
<dbReference type="PANTHER" id="PTHR38445:SF7">
    <property type="entry name" value="GNTR-FAMILY TRANSCRIPTIONAL REGULATOR"/>
    <property type="match status" value="1"/>
</dbReference>
<feature type="domain" description="HTH gntR-type" evidence="4">
    <location>
        <begin position="11"/>
        <end position="79"/>
    </location>
</feature>
<evidence type="ECO:0000313" key="5">
    <source>
        <dbReference type="EMBL" id="TQM65266.1"/>
    </source>
</evidence>
<dbReference type="SMART" id="SM00345">
    <property type="entry name" value="HTH_GNTR"/>
    <property type="match status" value="1"/>
</dbReference>
<dbReference type="RefSeq" id="WP_141914938.1">
    <property type="nucleotide sequence ID" value="NZ_BAAAYS010000018.1"/>
</dbReference>
<dbReference type="InterPro" id="IPR036388">
    <property type="entry name" value="WH-like_DNA-bd_sf"/>
</dbReference>
<gene>
    <name evidence="5" type="ORF">FB466_0057</name>
</gene>
<dbReference type="SUPFAM" id="SSF46785">
    <property type="entry name" value="Winged helix' DNA-binding domain"/>
    <property type="match status" value="1"/>
</dbReference>